<dbReference type="Gene3D" id="3.30.160.390">
    <property type="entry name" value="Integrase, DNA-binding domain"/>
    <property type="match status" value="1"/>
</dbReference>
<reference evidence="5 6" key="1">
    <citation type="submission" date="2017-04" db="EMBL/GenBank/DDBJ databases">
        <authorList>
            <person name="Afonso C.L."/>
            <person name="Miller P.J."/>
            <person name="Scott M.A."/>
            <person name="Spackman E."/>
            <person name="Goraichik I."/>
            <person name="Dimitrov K.M."/>
            <person name="Suarez D.L."/>
            <person name="Swayne D.E."/>
        </authorList>
    </citation>
    <scope>NUCLEOTIDE SEQUENCE [LARGE SCALE GENOMIC DNA]</scope>
    <source>
        <strain evidence="5 6">VK13</strain>
    </source>
</reference>
<evidence type="ECO:0000259" key="4">
    <source>
        <dbReference type="PROSITE" id="PS51898"/>
    </source>
</evidence>
<keyword evidence="2" id="KW-0229">DNA integration</keyword>
<dbReference type="InterPro" id="IPR025166">
    <property type="entry name" value="Integrase_DNA_bind_dom"/>
</dbReference>
<evidence type="ECO:0000313" key="5">
    <source>
        <dbReference type="EMBL" id="SMC59695.1"/>
    </source>
</evidence>
<sequence length="441" mass="50630">MANQSSFTIGKINKMVCPPDKQQVIYWDSNNSGYFGIRVTQSQVKSFIIQTRLNKQTIRKTIGNVNQLTIKDALEIAQTKLLEIKKGNDPRIADEQAIAKIQIDKAKGKNGLVVWDEYIKWGKVRGKRGNQPWGLRHAQEHENMVRIGGKVLSRGVRTGQSNIQANGVLYDLLNQPLKEITRDQVEKWLESYLDRPATARLGLALLNAFFTWLGNHKEYKNAIHLDACSKLLINIPASKPRKDSLQKQQLKVWFDHINRGKNKVTKAYLQILVLSGARRNELATLKWENIDLVWYEGVIKDKWKGTRAFSITPYMAKLLQDLPRENEYVFCSPKSKSGYIEEPRYALETAIRNAGIPHLTIHGLRRTFKNMSEWVETPVGIASQIMGHEPSGTAEKHYTDRPIDLLRLWHTKIEKFILDEAGIVQPTLDELKEYKKLRLVK</sequence>
<organism evidence="5 6">
    <name type="scientific">Polynucleobacter kasalickyi</name>
    <dbReference type="NCBI Taxonomy" id="1938817"/>
    <lineage>
        <taxon>Bacteria</taxon>
        <taxon>Pseudomonadati</taxon>
        <taxon>Pseudomonadota</taxon>
        <taxon>Betaproteobacteria</taxon>
        <taxon>Burkholderiales</taxon>
        <taxon>Burkholderiaceae</taxon>
        <taxon>Polynucleobacter</taxon>
    </lineage>
</organism>
<name>A0A1W2AG63_9BURK</name>
<dbReference type="InterPro" id="IPR011010">
    <property type="entry name" value="DNA_brk_join_enz"/>
</dbReference>
<evidence type="ECO:0000256" key="3">
    <source>
        <dbReference type="ARBA" id="ARBA00023172"/>
    </source>
</evidence>
<dbReference type="AlphaFoldDB" id="A0A1W2AG63"/>
<accession>A0A1W2AG63</accession>
<dbReference type="GO" id="GO:0015074">
    <property type="term" value="P:DNA integration"/>
    <property type="evidence" value="ECO:0007669"/>
    <property type="project" value="UniProtKB-KW"/>
</dbReference>
<dbReference type="Proteomes" id="UP000192708">
    <property type="component" value="Unassembled WGS sequence"/>
</dbReference>
<dbReference type="PROSITE" id="PS51898">
    <property type="entry name" value="TYR_RECOMBINASE"/>
    <property type="match status" value="1"/>
</dbReference>
<dbReference type="SUPFAM" id="SSF56349">
    <property type="entry name" value="DNA breaking-rejoining enzymes"/>
    <property type="match status" value="1"/>
</dbReference>
<evidence type="ECO:0000256" key="2">
    <source>
        <dbReference type="ARBA" id="ARBA00022908"/>
    </source>
</evidence>
<dbReference type="EMBL" id="FWXJ01000008">
    <property type="protein sequence ID" value="SMC59695.1"/>
    <property type="molecule type" value="Genomic_DNA"/>
</dbReference>
<feature type="domain" description="Tyr recombinase" evidence="4">
    <location>
        <begin position="240"/>
        <end position="411"/>
    </location>
</feature>
<dbReference type="Pfam" id="PF13356">
    <property type="entry name" value="Arm-DNA-bind_3"/>
    <property type="match status" value="1"/>
</dbReference>
<dbReference type="PANTHER" id="PTHR30629">
    <property type="entry name" value="PROPHAGE INTEGRASE"/>
    <property type="match status" value="1"/>
</dbReference>
<protein>
    <recommendedName>
        <fullName evidence="4">Tyr recombinase domain-containing protein</fullName>
    </recommendedName>
</protein>
<dbReference type="Pfam" id="PF00589">
    <property type="entry name" value="Phage_integrase"/>
    <property type="match status" value="1"/>
</dbReference>
<proteinExistence type="inferred from homology"/>
<comment type="similarity">
    <text evidence="1">Belongs to the 'phage' integrase family.</text>
</comment>
<gene>
    <name evidence="5" type="ORF">SAMN06296008_108138</name>
</gene>
<dbReference type="PANTHER" id="PTHR30629:SF6">
    <property type="entry name" value="PROPHAGE INTEGRASE INTA-RELATED"/>
    <property type="match status" value="1"/>
</dbReference>
<dbReference type="InterPro" id="IPR002104">
    <property type="entry name" value="Integrase_catalytic"/>
</dbReference>
<keyword evidence="3" id="KW-0233">DNA recombination</keyword>
<dbReference type="RefSeq" id="WP_084283781.1">
    <property type="nucleotide sequence ID" value="NZ_FWXJ01000008.1"/>
</dbReference>
<dbReference type="OrthoDB" id="8556969at2"/>
<dbReference type="InterPro" id="IPR038488">
    <property type="entry name" value="Integrase_DNA-bd_sf"/>
</dbReference>
<dbReference type="InterPro" id="IPR013762">
    <property type="entry name" value="Integrase-like_cat_sf"/>
</dbReference>
<dbReference type="GO" id="GO:0003677">
    <property type="term" value="F:DNA binding"/>
    <property type="evidence" value="ECO:0007669"/>
    <property type="project" value="InterPro"/>
</dbReference>
<dbReference type="InterPro" id="IPR050808">
    <property type="entry name" value="Phage_Integrase"/>
</dbReference>
<dbReference type="Gene3D" id="1.10.443.10">
    <property type="entry name" value="Intergrase catalytic core"/>
    <property type="match status" value="1"/>
</dbReference>
<evidence type="ECO:0000313" key="6">
    <source>
        <dbReference type="Proteomes" id="UP000192708"/>
    </source>
</evidence>
<evidence type="ECO:0000256" key="1">
    <source>
        <dbReference type="ARBA" id="ARBA00008857"/>
    </source>
</evidence>
<dbReference type="STRING" id="1938817.SAMN06296008_108138"/>
<dbReference type="GO" id="GO:0006310">
    <property type="term" value="P:DNA recombination"/>
    <property type="evidence" value="ECO:0007669"/>
    <property type="project" value="UniProtKB-KW"/>
</dbReference>
<keyword evidence="6" id="KW-1185">Reference proteome</keyword>